<accession>A0A7I8VDU6</accession>
<dbReference type="PANTHER" id="PTHR15926">
    <property type="entry name" value="ALL-TRANS RETINOIC ACID-INDUCED DIFFERENTIATION FACTOR"/>
    <property type="match status" value="1"/>
</dbReference>
<keyword evidence="2" id="KW-0812">Transmembrane</keyword>
<dbReference type="PANTHER" id="PTHR15926:SF1">
    <property type="entry name" value="ALL-TRANS RETINOIC ACID-INDUCED DIFFERENTIATION FACTOR"/>
    <property type="match status" value="1"/>
</dbReference>
<dbReference type="PROSITE" id="PS01186">
    <property type="entry name" value="EGF_2"/>
    <property type="match status" value="1"/>
</dbReference>
<name>A0A7I8VDU6_9ANNE</name>
<evidence type="ECO:0000256" key="1">
    <source>
        <dbReference type="PROSITE-ProRule" id="PRU00076"/>
    </source>
</evidence>
<comment type="caution">
    <text evidence="1">Lacks conserved residue(s) required for the propagation of feature annotation.</text>
</comment>
<dbReference type="InterPro" id="IPR042350">
    <property type="entry name" value="ATRAID"/>
</dbReference>
<keyword evidence="2" id="KW-0472">Membrane</keyword>
<dbReference type="Proteomes" id="UP000549394">
    <property type="component" value="Unassembled WGS sequence"/>
</dbReference>
<dbReference type="Gene3D" id="1.20.120.1760">
    <property type="match status" value="1"/>
</dbReference>
<keyword evidence="1" id="KW-1015">Disulfide bond</keyword>
<protein>
    <submittedName>
        <fullName evidence="4">DgyrCDS3462</fullName>
    </submittedName>
</protein>
<dbReference type="InterPro" id="IPR000742">
    <property type="entry name" value="EGF"/>
</dbReference>
<keyword evidence="1" id="KW-0245">EGF-like domain</keyword>
<dbReference type="GO" id="GO:0016780">
    <property type="term" value="F:phosphotransferase activity, for other substituted phosphate groups"/>
    <property type="evidence" value="ECO:0007669"/>
    <property type="project" value="InterPro"/>
</dbReference>
<evidence type="ECO:0000256" key="2">
    <source>
        <dbReference type="SAM" id="Phobius"/>
    </source>
</evidence>
<organism evidence="4 5">
    <name type="scientific">Dimorphilus gyrociliatus</name>
    <dbReference type="NCBI Taxonomy" id="2664684"/>
    <lineage>
        <taxon>Eukaryota</taxon>
        <taxon>Metazoa</taxon>
        <taxon>Spiralia</taxon>
        <taxon>Lophotrochozoa</taxon>
        <taxon>Annelida</taxon>
        <taxon>Polychaeta</taxon>
        <taxon>Polychaeta incertae sedis</taxon>
        <taxon>Dinophilidae</taxon>
        <taxon>Dimorphilus</taxon>
    </lineage>
</organism>
<dbReference type="CDD" id="cd00054">
    <property type="entry name" value="EGF_CA"/>
    <property type="match status" value="1"/>
</dbReference>
<feature type="transmembrane region" description="Helical" evidence="2">
    <location>
        <begin position="338"/>
        <end position="358"/>
    </location>
</feature>
<feature type="transmembrane region" description="Helical" evidence="2">
    <location>
        <begin position="56"/>
        <end position="81"/>
    </location>
</feature>
<feature type="transmembrane region" description="Helical" evidence="2">
    <location>
        <begin position="12"/>
        <end position="35"/>
    </location>
</feature>
<evidence type="ECO:0000313" key="5">
    <source>
        <dbReference type="Proteomes" id="UP000549394"/>
    </source>
</evidence>
<dbReference type="AlphaFoldDB" id="A0A7I8VDU6"/>
<dbReference type="GO" id="GO:0008654">
    <property type="term" value="P:phospholipid biosynthetic process"/>
    <property type="evidence" value="ECO:0007669"/>
    <property type="project" value="InterPro"/>
</dbReference>
<dbReference type="OrthoDB" id="10020554at2759"/>
<dbReference type="GO" id="GO:0016020">
    <property type="term" value="C:membrane"/>
    <property type="evidence" value="ECO:0007669"/>
    <property type="project" value="InterPro"/>
</dbReference>
<dbReference type="EMBL" id="CAJFCJ010000005">
    <property type="protein sequence ID" value="CAD5114324.1"/>
    <property type="molecule type" value="Genomic_DNA"/>
</dbReference>
<evidence type="ECO:0000259" key="3">
    <source>
        <dbReference type="PROSITE" id="PS50026"/>
    </source>
</evidence>
<gene>
    <name evidence="4" type="ORF">DGYR_LOCUS3179</name>
</gene>
<evidence type="ECO:0000313" key="4">
    <source>
        <dbReference type="EMBL" id="CAD5114324.1"/>
    </source>
</evidence>
<feature type="disulfide bond" evidence="1">
    <location>
        <begin position="321"/>
        <end position="330"/>
    </location>
</feature>
<comment type="caution">
    <text evidence="4">The sequence shown here is derived from an EMBL/GenBank/DDBJ whole genome shotgun (WGS) entry which is preliminary data.</text>
</comment>
<feature type="disulfide bond" evidence="1">
    <location>
        <begin position="299"/>
        <end position="309"/>
    </location>
</feature>
<proteinExistence type="predicted"/>
<sequence>MTPILSYLILNGQLNTACGVFVLAGLTDLLDGYIARNVPGQKSAFGSFMDPLADKLLVSTMFISLTVVQLMPLPLTVIVFLRDITLIIAAFYVRYISLPPPRTFYRYFDATHATSELRPTLISKWNTALQLSTVALTLVSPVLGLQDNWLLPGLCWLTAGTTVEIPVICSPTSQRTFFKGYCNGAEEIIRDRCCIIKKKNLTKIIGFDFSNNQLNSWDILKNISNHRRDVEILLMDNNGLEPLQEKDLVFKFEGFIRLENLTLPLNSLPNKTCPGGKQFWLYSNISDNKLTCQGIVDVCTDPCPENSECHRDGPGLRLCLCMPGFHGYKCLKEGKFKLPAYLGSLLSAIVATSGILWFTQRRKIIKRD</sequence>
<dbReference type="InterPro" id="IPR000462">
    <property type="entry name" value="CDP-OH_P_trans"/>
</dbReference>
<dbReference type="PROSITE" id="PS00022">
    <property type="entry name" value="EGF_1"/>
    <property type="match status" value="1"/>
</dbReference>
<reference evidence="4 5" key="1">
    <citation type="submission" date="2020-08" db="EMBL/GenBank/DDBJ databases">
        <authorList>
            <person name="Hejnol A."/>
        </authorList>
    </citation>
    <scope>NUCLEOTIDE SEQUENCE [LARGE SCALE GENOMIC DNA]</scope>
</reference>
<keyword evidence="2" id="KW-1133">Transmembrane helix</keyword>
<keyword evidence="5" id="KW-1185">Reference proteome</keyword>
<feature type="domain" description="EGF-like" evidence="3">
    <location>
        <begin position="295"/>
        <end position="331"/>
    </location>
</feature>
<dbReference type="PROSITE" id="PS50026">
    <property type="entry name" value="EGF_3"/>
    <property type="match status" value="1"/>
</dbReference>
<dbReference type="Pfam" id="PF01066">
    <property type="entry name" value="CDP-OH_P_transf"/>
    <property type="match status" value="1"/>
</dbReference>
<dbReference type="InterPro" id="IPR043130">
    <property type="entry name" value="CDP-OH_PTrfase_TM_dom"/>
</dbReference>